<dbReference type="Proteomes" id="UP000285232">
    <property type="component" value="Unassembled WGS sequence"/>
</dbReference>
<evidence type="ECO:0000313" key="1">
    <source>
        <dbReference type="EMBL" id="RJY09675.1"/>
    </source>
</evidence>
<dbReference type="RefSeq" id="WP_120048685.1">
    <property type="nucleotide sequence ID" value="NZ_RAHX01000001.1"/>
</dbReference>
<name>A0A419RV64_9SPHN</name>
<evidence type="ECO:0000313" key="2">
    <source>
        <dbReference type="Proteomes" id="UP000285232"/>
    </source>
</evidence>
<sequence>MIGAALQFAGSLLAILALIYFAHRLGFSRNAQLEDEDDARERFRLAAGGFEPIAIALDTDGAGAIARDASGRTAVLVPHGAQFVARTLTAEDRVTAADGRLDIRFADPTFELSLAIGKDAECWAT</sequence>
<dbReference type="AlphaFoldDB" id="A0A419RV64"/>
<dbReference type="EMBL" id="RAHX01000001">
    <property type="protein sequence ID" value="RJY09675.1"/>
    <property type="molecule type" value="Genomic_DNA"/>
</dbReference>
<reference evidence="1 2" key="1">
    <citation type="journal article" date="2017" name="Int. J. Syst. Evol. Microbiol.">
        <title>Erythrobacter aquimixticola sp. nov., isolated from the junction between the ocean and a freshwater spring.</title>
        <authorList>
            <person name="Park S."/>
            <person name="Jung Y.T."/>
            <person name="Choi S.J."/>
            <person name="Yoon J.H."/>
        </authorList>
    </citation>
    <scope>NUCLEOTIDE SEQUENCE [LARGE SCALE GENOMIC DNA]</scope>
    <source>
        <strain evidence="1 2">JSSK-14</strain>
    </source>
</reference>
<protein>
    <submittedName>
        <fullName evidence="1">Uncharacterized protein</fullName>
    </submittedName>
</protein>
<proteinExistence type="predicted"/>
<organism evidence="1 2">
    <name type="scientific">Aurantiacibacter aquimixticola</name>
    <dbReference type="NCBI Taxonomy" id="1958945"/>
    <lineage>
        <taxon>Bacteria</taxon>
        <taxon>Pseudomonadati</taxon>
        <taxon>Pseudomonadota</taxon>
        <taxon>Alphaproteobacteria</taxon>
        <taxon>Sphingomonadales</taxon>
        <taxon>Erythrobacteraceae</taxon>
        <taxon>Aurantiacibacter</taxon>
    </lineage>
</organism>
<gene>
    <name evidence="1" type="ORF">D6201_10200</name>
</gene>
<dbReference type="OrthoDB" id="7410664at2"/>
<accession>A0A419RV64</accession>
<keyword evidence="2" id="KW-1185">Reference proteome</keyword>
<comment type="caution">
    <text evidence="1">The sequence shown here is derived from an EMBL/GenBank/DDBJ whole genome shotgun (WGS) entry which is preliminary data.</text>
</comment>